<name>A0A5C3NLD9_9APHY</name>
<feature type="compositionally biased region" description="Acidic residues" evidence="1">
    <location>
        <begin position="104"/>
        <end position="123"/>
    </location>
</feature>
<gene>
    <name evidence="2" type="ORF">K466DRAFT_607664</name>
</gene>
<evidence type="ECO:0000313" key="2">
    <source>
        <dbReference type="EMBL" id="TFK77812.1"/>
    </source>
</evidence>
<evidence type="ECO:0000256" key="1">
    <source>
        <dbReference type="SAM" id="MobiDB-lite"/>
    </source>
</evidence>
<dbReference type="InParanoid" id="A0A5C3NLD9"/>
<dbReference type="EMBL" id="ML213122">
    <property type="protein sequence ID" value="TFK77812.1"/>
    <property type="molecule type" value="Genomic_DNA"/>
</dbReference>
<protein>
    <submittedName>
        <fullName evidence="2">Uncharacterized protein</fullName>
    </submittedName>
</protein>
<reference evidence="2 3" key="1">
    <citation type="journal article" date="2019" name="Nat. Ecol. Evol.">
        <title>Megaphylogeny resolves global patterns of mushroom evolution.</title>
        <authorList>
            <person name="Varga T."/>
            <person name="Krizsan K."/>
            <person name="Foldi C."/>
            <person name="Dima B."/>
            <person name="Sanchez-Garcia M."/>
            <person name="Sanchez-Ramirez S."/>
            <person name="Szollosi G.J."/>
            <person name="Szarkandi J.G."/>
            <person name="Papp V."/>
            <person name="Albert L."/>
            <person name="Andreopoulos W."/>
            <person name="Angelini C."/>
            <person name="Antonin V."/>
            <person name="Barry K.W."/>
            <person name="Bougher N.L."/>
            <person name="Buchanan P."/>
            <person name="Buyck B."/>
            <person name="Bense V."/>
            <person name="Catcheside P."/>
            <person name="Chovatia M."/>
            <person name="Cooper J."/>
            <person name="Damon W."/>
            <person name="Desjardin D."/>
            <person name="Finy P."/>
            <person name="Geml J."/>
            <person name="Haridas S."/>
            <person name="Hughes K."/>
            <person name="Justo A."/>
            <person name="Karasinski D."/>
            <person name="Kautmanova I."/>
            <person name="Kiss B."/>
            <person name="Kocsube S."/>
            <person name="Kotiranta H."/>
            <person name="LaButti K.M."/>
            <person name="Lechner B.E."/>
            <person name="Liimatainen K."/>
            <person name="Lipzen A."/>
            <person name="Lukacs Z."/>
            <person name="Mihaltcheva S."/>
            <person name="Morgado L.N."/>
            <person name="Niskanen T."/>
            <person name="Noordeloos M.E."/>
            <person name="Ohm R.A."/>
            <person name="Ortiz-Santana B."/>
            <person name="Ovrebo C."/>
            <person name="Racz N."/>
            <person name="Riley R."/>
            <person name="Savchenko A."/>
            <person name="Shiryaev A."/>
            <person name="Soop K."/>
            <person name="Spirin V."/>
            <person name="Szebenyi C."/>
            <person name="Tomsovsky M."/>
            <person name="Tulloss R.E."/>
            <person name="Uehling J."/>
            <person name="Grigoriev I.V."/>
            <person name="Vagvolgyi C."/>
            <person name="Papp T."/>
            <person name="Martin F.M."/>
            <person name="Miettinen O."/>
            <person name="Hibbett D.S."/>
            <person name="Nagy L.G."/>
        </authorList>
    </citation>
    <scope>NUCLEOTIDE SEQUENCE [LARGE SCALE GENOMIC DNA]</scope>
    <source>
        <strain evidence="2 3">HHB13444</strain>
    </source>
</reference>
<feature type="region of interest" description="Disordered" evidence="1">
    <location>
        <begin position="99"/>
        <end position="123"/>
    </location>
</feature>
<evidence type="ECO:0000313" key="3">
    <source>
        <dbReference type="Proteomes" id="UP000308197"/>
    </source>
</evidence>
<organism evidence="2 3">
    <name type="scientific">Polyporus arcularius HHB13444</name>
    <dbReference type="NCBI Taxonomy" id="1314778"/>
    <lineage>
        <taxon>Eukaryota</taxon>
        <taxon>Fungi</taxon>
        <taxon>Dikarya</taxon>
        <taxon>Basidiomycota</taxon>
        <taxon>Agaricomycotina</taxon>
        <taxon>Agaricomycetes</taxon>
        <taxon>Polyporales</taxon>
        <taxon>Polyporaceae</taxon>
        <taxon>Polyporus</taxon>
    </lineage>
</organism>
<dbReference type="Proteomes" id="UP000308197">
    <property type="component" value="Unassembled WGS sequence"/>
</dbReference>
<proteinExistence type="predicted"/>
<accession>A0A5C3NLD9</accession>
<dbReference type="AlphaFoldDB" id="A0A5C3NLD9"/>
<sequence>MDSRRDRNAAGGRVDFEPATLLPAEQPAITIAVTTAHEILALKPARYAVVYSAGGKKWWHTSREDPLVHVTVRFLGANRPTRAHVYPDGTASIRPSRAARAVAEEDDGTLSPFTDEEVETGGN</sequence>
<keyword evidence="3" id="KW-1185">Reference proteome</keyword>